<dbReference type="InterPro" id="IPR015943">
    <property type="entry name" value="WD40/YVTN_repeat-like_dom_sf"/>
</dbReference>
<accession>A0ABT2JXX2</accession>
<proteinExistence type="predicted"/>
<evidence type="ECO:0000313" key="1">
    <source>
        <dbReference type="EMBL" id="MCT2592748.1"/>
    </source>
</evidence>
<dbReference type="EMBL" id="JAJAGO010000011">
    <property type="protein sequence ID" value="MCT2592748.1"/>
    <property type="molecule type" value="Genomic_DNA"/>
</dbReference>
<dbReference type="Proteomes" id="UP001156389">
    <property type="component" value="Unassembled WGS sequence"/>
</dbReference>
<dbReference type="RefSeq" id="WP_260220075.1">
    <property type="nucleotide sequence ID" value="NZ_JAJAGO010000011.1"/>
</dbReference>
<keyword evidence="2" id="KW-1185">Reference proteome</keyword>
<dbReference type="InterPro" id="IPR011044">
    <property type="entry name" value="Quino_amine_DH_bsu"/>
</dbReference>
<organism evidence="1 2">
    <name type="scientific">Streptomyces gossypii</name>
    <dbReference type="NCBI Taxonomy" id="2883101"/>
    <lineage>
        <taxon>Bacteria</taxon>
        <taxon>Bacillati</taxon>
        <taxon>Actinomycetota</taxon>
        <taxon>Actinomycetes</taxon>
        <taxon>Kitasatosporales</taxon>
        <taxon>Streptomycetaceae</taxon>
        <taxon>Streptomyces</taxon>
    </lineage>
</organism>
<dbReference type="SUPFAM" id="SSF50969">
    <property type="entry name" value="YVTN repeat-like/Quinoprotein amine dehydrogenase"/>
    <property type="match status" value="1"/>
</dbReference>
<comment type="caution">
    <text evidence="1">The sequence shown here is derived from an EMBL/GenBank/DDBJ whole genome shotgun (WGS) entry which is preliminary data.</text>
</comment>
<evidence type="ECO:0000313" key="2">
    <source>
        <dbReference type="Proteomes" id="UP001156389"/>
    </source>
</evidence>
<dbReference type="Gene3D" id="2.130.10.10">
    <property type="entry name" value="YVTN repeat-like/Quinoprotein amine dehydrogenase"/>
    <property type="match status" value="2"/>
</dbReference>
<sequence length="421" mass="45882">MSLIETVLSMPGGAKPRFYRVALDGRTLVRAAWAQGGRPRETVKELEVSDDREALLAFEKARDKKLREGFARVADPSGAARGDVVLEMIVPNRSWCPGAFDLSPDGRTLVVATMLKDGYGAEIHLVDVAGGGRRLVHAEPPEVRPAPRGRGQTFPHTVLFDADGRRIVYALNGETRLLDLARGQGRTLAAYRESADADFNPHRVHPKWDGSRRRLLAYDSGNRVRVLDRQGHIVFEVHADGPYACWDGALSPSGRLLALSRSRGRTYGGSEPMTTEIEVWDTEAGTIRQRIPVPGRQPAKDIGFDPSETLVLAAPWGSGGPGAYSVDTAELVWHFADPHRPERWAACYGWAYSPDGKTLALGRRGELEVVDTATRTADPVFGSDHRPETGTTGRTYGVRFSADGTLVASGGDSGRIVVRKL</sequence>
<reference evidence="1 2" key="1">
    <citation type="submission" date="2021-10" db="EMBL/GenBank/DDBJ databases">
        <title>Streptomyces gossypii sp. nov., isolated from soil collected from cotton field.</title>
        <authorList>
            <person name="Ge X."/>
            <person name="Chen X."/>
            <person name="Liu W."/>
        </authorList>
    </citation>
    <scope>NUCLEOTIDE SEQUENCE [LARGE SCALE GENOMIC DNA]</scope>
    <source>
        <strain evidence="1 2">N2-109</strain>
    </source>
</reference>
<name>A0ABT2JXX2_9ACTN</name>
<protein>
    <submittedName>
        <fullName evidence="1">WD40 repeat domain-containing protein</fullName>
    </submittedName>
</protein>
<gene>
    <name evidence="1" type="ORF">LHJ74_23020</name>
</gene>